<organism evidence="2 3">
    <name type="scientific">Microbacterium memoriense</name>
    <dbReference type="NCBI Taxonomy" id="2978350"/>
    <lineage>
        <taxon>Bacteria</taxon>
        <taxon>Bacillati</taxon>
        <taxon>Actinomycetota</taxon>
        <taxon>Actinomycetes</taxon>
        <taxon>Micrococcales</taxon>
        <taxon>Microbacteriaceae</taxon>
        <taxon>Microbacterium</taxon>
    </lineage>
</organism>
<dbReference type="EMBL" id="JAODOR010000004">
    <property type="protein sequence ID" value="MCT9001336.1"/>
    <property type="molecule type" value="Genomic_DNA"/>
</dbReference>
<proteinExistence type="predicted"/>
<evidence type="ECO:0000256" key="1">
    <source>
        <dbReference type="SAM" id="Phobius"/>
    </source>
</evidence>
<keyword evidence="1" id="KW-0812">Transmembrane</keyword>
<comment type="caution">
    <text evidence="2">The sequence shown here is derived from an EMBL/GenBank/DDBJ whole genome shotgun (WGS) entry which is preliminary data.</text>
</comment>
<keyword evidence="3" id="KW-1185">Reference proteome</keyword>
<protein>
    <submittedName>
        <fullName evidence="2">DUF4307 domain-containing protein</fullName>
    </submittedName>
</protein>
<evidence type="ECO:0000313" key="3">
    <source>
        <dbReference type="Proteomes" id="UP001300496"/>
    </source>
</evidence>
<reference evidence="2 3" key="1">
    <citation type="journal article" date="2024" name="Int. J. Syst. Evol. Microbiol.">
        <title>Microbacterium memoriense sp. nov., a member of the Actinomycetota from marine beach sediment of the north coast of Portugal.</title>
        <authorList>
            <person name="Santos J.D.N.D."/>
            <person name="Klimek D."/>
            <person name="Calusinska M."/>
            <person name="Lobo-da-Cunha A."/>
            <person name="Catita J."/>
            <person name="Goncalves H."/>
            <person name="Gonzalez I."/>
            <person name="Lage O.M."/>
        </authorList>
    </citation>
    <scope>NUCLEOTIDE SEQUENCE [LARGE SCALE GENOMIC DNA]</scope>
    <source>
        <strain evidence="2 3">PMIC_1C1B</strain>
    </source>
</reference>
<dbReference type="Proteomes" id="UP001300496">
    <property type="component" value="Unassembled WGS sequence"/>
</dbReference>
<accession>A0ABT2P9R1</accession>
<dbReference type="Pfam" id="PF14155">
    <property type="entry name" value="DUF4307"/>
    <property type="match status" value="1"/>
</dbReference>
<name>A0ABT2P9R1_9MICO</name>
<evidence type="ECO:0000313" key="2">
    <source>
        <dbReference type="EMBL" id="MCT9001336.1"/>
    </source>
</evidence>
<feature type="transmembrane region" description="Helical" evidence="1">
    <location>
        <begin position="24"/>
        <end position="42"/>
    </location>
</feature>
<keyword evidence="1" id="KW-0472">Membrane</keyword>
<dbReference type="InterPro" id="IPR025443">
    <property type="entry name" value="DUF4307"/>
</dbReference>
<sequence length="133" mass="14333">MTSAATQDLLDDRYGRRRGPRGRIGWIVVGVIVAAVVGYLSWTTVASAVDTVDVDGTGFVWHDAHSVSVQFQITVRPGVPVTCALEAQDTEHGVVGWRVVEYPASEEHSRAFTETIPTTAEATTGFASSCWIP</sequence>
<keyword evidence="1" id="KW-1133">Transmembrane helix</keyword>
<dbReference type="RefSeq" id="WP_261605886.1">
    <property type="nucleotide sequence ID" value="NZ_JAODOR010000004.1"/>
</dbReference>
<gene>
    <name evidence="2" type="ORF">N4R40_03005</name>
</gene>